<sequence>MDNGKRVMPFTGSSSQIATELISENVVVAEGQSLGRVKDVETSGERLA</sequence>
<proteinExistence type="predicted"/>
<reference evidence="2" key="1">
    <citation type="submission" date="2013-09" db="EMBL/GenBank/DDBJ databases">
        <title>Corchorus olitorius genome sequencing.</title>
        <authorList>
            <person name="Alam M."/>
            <person name="Haque M.S."/>
            <person name="Islam M.S."/>
            <person name="Emdad E.M."/>
            <person name="Islam M.M."/>
            <person name="Ahmed B."/>
            <person name="Halim A."/>
            <person name="Hossen Q.M.M."/>
            <person name="Hossain M.Z."/>
            <person name="Ahmed R."/>
            <person name="Khan M.M."/>
            <person name="Islam R."/>
            <person name="Rashid M.M."/>
            <person name="Khan S.A."/>
            <person name="Rahman M.S."/>
            <person name="Alam M."/>
            <person name="Yahiya A.S."/>
            <person name="Khan M.S."/>
            <person name="Azam M.S."/>
            <person name="Haque T."/>
            <person name="Lashkar M.Z.H."/>
            <person name="Akhand A.I."/>
            <person name="Morshed G."/>
            <person name="Roy S."/>
            <person name="Uddin K.S."/>
            <person name="Rabeya T."/>
            <person name="Hossain A.S."/>
            <person name="Chowdhury A."/>
            <person name="Snigdha A.R."/>
            <person name="Mortoza M.S."/>
            <person name="Matin S.A."/>
            <person name="Hoque S.M.E."/>
            <person name="Islam M.K."/>
            <person name="Roy D.K."/>
            <person name="Haider R."/>
            <person name="Moosa M.M."/>
            <person name="Elias S.M."/>
            <person name="Hasan A.M."/>
            <person name="Jahan S."/>
            <person name="Shafiuddin M."/>
            <person name="Mahmood N."/>
            <person name="Shommy N.S."/>
        </authorList>
    </citation>
    <scope>NUCLEOTIDE SEQUENCE [LARGE SCALE GENOMIC DNA]</scope>
    <source>
        <strain evidence="2">cv. O-4</strain>
    </source>
</reference>
<name>A0A1R3GE33_9ROSI</name>
<dbReference type="EMBL" id="AWUE01022768">
    <property type="protein sequence ID" value="OMO56345.1"/>
    <property type="molecule type" value="Genomic_DNA"/>
</dbReference>
<dbReference type="AlphaFoldDB" id="A0A1R3GE33"/>
<keyword evidence="2" id="KW-1185">Reference proteome</keyword>
<dbReference type="Proteomes" id="UP000187203">
    <property type="component" value="Unassembled WGS sequence"/>
</dbReference>
<accession>A0A1R3GE33</accession>
<protein>
    <submittedName>
        <fullName evidence="1">Uncharacterized protein</fullName>
    </submittedName>
</protein>
<evidence type="ECO:0000313" key="2">
    <source>
        <dbReference type="Proteomes" id="UP000187203"/>
    </source>
</evidence>
<comment type="caution">
    <text evidence="1">The sequence shown here is derived from an EMBL/GenBank/DDBJ whole genome shotgun (WGS) entry which is preliminary data.</text>
</comment>
<organism evidence="1 2">
    <name type="scientific">Corchorus olitorius</name>
    <dbReference type="NCBI Taxonomy" id="93759"/>
    <lineage>
        <taxon>Eukaryota</taxon>
        <taxon>Viridiplantae</taxon>
        <taxon>Streptophyta</taxon>
        <taxon>Embryophyta</taxon>
        <taxon>Tracheophyta</taxon>
        <taxon>Spermatophyta</taxon>
        <taxon>Magnoliopsida</taxon>
        <taxon>eudicotyledons</taxon>
        <taxon>Gunneridae</taxon>
        <taxon>Pentapetalae</taxon>
        <taxon>rosids</taxon>
        <taxon>malvids</taxon>
        <taxon>Malvales</taxon>
        <taxon>Malvaceae</taxon>
        <taxon>Grewioideae</taxon>
        <taxon>Apeibeae</taxon>
        <taxon>Corchorus</taxon>
    </lineage>
</organism>
<evidence type="ECO:0000313" key="1">
    <source>
        <dbReference type="EMBL" id="OMO56345.1"/>
    </source>
</evidence>
<gene>
    <name evidence="1" type="ORF">COLO4_35675</name>
</gene>